<keyword evidence="2 6" id="KW-0349">Heme</keyword>
<keyword evidence="10" id="KW-1185">Reference proteome</keyword>
<dbReference type="InterPro" id="IPR009056">
    <property type="entry name" value="Cyt_c-like_dom"/>
</dbReference>
<evidence type="ECO:0000256" key="5">
    <source>
        <dbReference type="ARBA" id="ARBA00023004"/>
    </source>
</evidence>
<keyword evidence="3 6" id="KW-0479">Metal-binding</keyword>
<comment type="caution">
    <text evidence="9">The sequence shown here is derived from an EMBL/GenBank/DDBJ whole genome shotgun (WGS) entry which is preliminary data.</text>
</comment>
<keyword evidence="7" id="KW-0732">Signal</keyword>
<gene>
    <name evidence="9" type="ORF">ACFPYJ_00740</name>
</gene>
<dbReference type="SUPFAM" id="SSF46626">
    <property type="entry name" value="Cytochrome c"/>
    <property type="match status" value="1"/>
</dbReference>
<dbReference type="InterPro" id="IPR012218">
    <property type="entry name" value="Cyt_c_BACSU-c550-type"/>
</dbReference>
<evidence type="ECO:0000256" key="6">
    <source>
        <dbReference type="PROSITE-ProRule" id="PRU00433"/>
    </source>
</evidence>
<evidence type="ECO:0000256" key="1">
    <source>
        <dbReference type="ARBA" id="ARBA00022448"/>
    </source>
</evidence>
<dbReference type="PANTHER" id="PTHR37823:SF4">
    <property type="entry name" value="MENAQUINOL-CYTOCHROME C REDUCTASE CYTOCHROME B_C SUBUNIT"/>
    <property type="match status" value="1"/>
</dbReference>
<dbReference type="InterPro" id="IPR036909">
    <property type="entry name" value="Cyt_c-like_dom_sf"/>
</dbReference>
<name>A0ABW0VS14_9BACL</name>
<dbReference type="Proteomes" id="UP001596047">
    <property type="component" value="Unassembled WGS sequence"/>
</dbReference>
<evidence type="ECO:0000313" key="10">
    <source>
        <dbReference type="Proteomes" id="UP001596047"/>
    </source>
</evidence>
<organism evidence="9 10">
    <name type="scientific">Paenibacillus solisilvae</name>
    <dbReference type="NCBI Taxonomy" id="2486751"/>
    <lineage>
        <taxon>Bacteria</taxon>
        <taxon>Bacillati</taxon>
        <taxon>Bacillota</taxon>
        <taxon>Bacilli</taxon>
        <taxon>Bacillales</taxon>
        <taxon>Paenibacillaceae</taxon>
        <taxon>Paenibacillus</taxon>
    </lineage>
</organism>
<dbReference type="RefSeq" id="WP_379186117.1">
    <property type="nucleotide sequence ID" value="NZ_JBHSOW010000005.1"/>
</dbReference>
<dbReference type="Pfam" id="PF13442">
    <property type="entry name" value="Cytochrome_CBB3"/>
    <property type="match status" value="1"/>
</dbReference>
<keyword evidence="4" id="KW-0249">Electron transport</keyword>
<keyword evidence="1" id="KW-0813">Transport</keyword>
<feature type="signal peptide" evidence="7">
    <location>
        <begin position="1"/>
        <end position="24"/>
    </location>
</feature>
<dbReference type="PROSITE" id="PS51007">
    <property type="entry name" value="CYTC"/>
    <property type="match status" value="1"/>
</dbReference>
<feature type="domain" description="Cytochrome c" evidence="8">
    <location>
        <begin position="34"/>
        <end position="111"/>
    </location>
</feature>
<dbReference type="PIRSF" id="PIRSF000025">
    <property type="entry name" value="Cytc_Bsub_c550"/>
    <property type="match status" value="1"/>
</dbReference>
<feature type="chain" id="PRO_5046321365" evidence="7">
    <location>
        <begin position="25"/>
        <end position="111"/>
    </location>
</feature>
<keyword evidence="5 6" id="KW-0408">Iron</keyword>
<dbReference type="PROSITE" id="PS51257">
    <property type="entry name" value="PROKAR_LIPOPROTEIN"/>
    <property type="match status" value="1"/>
</dbReference>
<evidence type="ECO:0000313" key="9">
    <source>
        <dbReference type="EMBL" id="MFC5647669.1"/>
    </source>
</evidence>
<reference evidence="10" key="1">
    <citation type="journal article" date="2019" name="Int. J. Syst. Evol. Microbiol.">
        <title>The Global Catalogue of Microorganisms (GCM) 10K type strain sequencing project: providing services to taxonomists for standard genome sequencing and annotation.</title>
        <authorList>
            <consortium name="The Broad Institute Genomics Platform"/>
            <consortium name="The Broad Institute Genome Sequencing Center for Infectious Disease"/>
            <person name="Wu L."/>
            <person name="Ma J."/>
        </authorList>
    </citation>
    <scope>NUCLEOTIDE SEQUENCE [LARGE SCALE GENOMIC DNA]</scope>
    <source>
        <strain evidence="10">CGMCC 1.3240</strain>
    </source>
</reference>
<sequence length="111" mass="12251">MRQMYGFTVALTVLLLLSACGQKIDDTVLQSSISTPADGEAVALYKKQCMSCHATDLSGRVGPSLQEIGSRLTEEQLIMIIQEGEKGMPSYKNRLEQEEIEGLAQWLAKMK</sequence>
<accession>A0ABW0VS14</accession>
<dbReference type="InterPro" id="IPR051811">
    <property type="entry name" value="Cytochrome_c550/c551-like"/>
</dbReference>
<dbReference type="EMBL" id="JBHSOW010000005">
    <property type="protein sequence ID" value="MFC5647669.1"/>
    <property type="molecule type" value="Genomic_DNA"/>
</dbReference>
<evidence type="ECO:0000256" key="2">
    <source>
        <dbReference type="ARBA" id="ARBA00022617"/>
    </source>
</evidence>
<evidence type="ECO:0000256" key="7">
    <source>
        <dbReference type="SAM" id="SignalP"/>
    </source>
</evidence>
<protein>
    <submittedName>
        <fullName evidence="9">C-type cytochrome</fullName>
    </submittedName>
</protein>
<evidence type="ECO:0000256" key="4">
    <source>
        <dbReference type="ARBA" id="ARBA00022982"/>
    </source>
</evidence>
<dbReference type="Gene3D" id="1.10.760.10">
    <property type="entry name" value="Cytochrome c-like domain"/>
    <property type="match status" value="1"/>
</dbReference>
<dbReference type="PANTHER" id="PTHR37823">
    <property type="entry name" value="CYTOCHROME C-553-LIKE"/>
    <property type="match status" value="1"/>
</dbReference>
<evidence type="ECO:0000256" key="3">
    <source>
        <dbReference type="ARBA" id="ARBA00022723"/>
    </source>
</evidence>
<proteinExistence type="predicted"/>
<evidence type="ECO:0000259" key="8">
    <source>
        <dbReference type="PROSITE" id="PS51007"/>
    </source>
</evidence>